<comment type="caution">
    <text evidence="2">The sequence shown here is derived from an EMBL/GenBank/DDBJ whole genome shotgun (WGS) entry which is preliminary data.</text>
</comment>
<protein>
    <submittedName>
        <fullName evidence="2">Uncharacterized protein</fullName>
    </submittedName>
</protein>
<evidence type="ECO:0000313" key="3">
    <source>
        <dbReference type="Proteomes" id="UP001408789"/>
    </source>
</evidence>
<dbReference type="PANTHER" id="PTHR47481:SF40">
    <property type="entry name" value="RETROTRANSPOSON GAG DOMAIN-CONTAINING PROTEIN"/>
    <property type="match status" value="1"/>
</dbReference>
<keyword evidence="3" id="KW-1185">Reference proteome</keyword>
<dbReference type="EMBL" id="JBCNJP010000027">
    <property type="protein sequence ID" value="KAK9053377.1"/>
    <property type="molecule type" value="Genomic_DNA"/>
</dbReference>
<reference evidence="2 3" key="1">
    <citation type="submission" date="2024-04" db="EMBL/GenBank/DDBJ databases">
        <title>The reference genome of an endangered Asteraceae, Deinandra increscens subsp. villosa, native to the Central Coast of California.</title>
        <authorList>
            <person name="Guilliams M."/>
            <person name="Hasenstab-Lehman K."/>
            <person name="Meyer R."/>
            <person name="Mcevoy S."/>
        </authorList>
    </citation>
    <scope>NUCLEOTIDE SEQUENCE [LARGE SCALE GENOMIC DNA]</scope>
    <source>
        <tissue evidence="2">Leaf</tissue>
    </source>
</reference>
<feature type="region of interest" description="Disordered" evidence="1">
    <location>
        <begin position="123"/>
        <end position="177"/>
    </location>
</feature>
<gene>
    <name evidence="2" type="ORF">SSX86_030010</name>
</gene>
<feature type="compositionally biased region" description="Basic and acidic residues" evidence="1">
    <location>
        <begin position="143"/>
        <end position="161"/>
    </location>
</feature>
<dbReference type="AlphaFoldDB" id="A0AAP0CGR9"/>
<dbReference type="PANTHER" id="PTHR47481">
    <property type="match status" value="1"/>
</dbReference>
<proteinExistence type="predicted"/>
<organism evidence="2 3">
    <name type="scientific">Deinandra increscens subsp. villosa</name>
    <dbReference type="NCBI Taxonomy" id="3103831"/>
    <lineage>
        <taxon>Eukaryota</taxon>
        <taxon>Viridiplantae</taxon>
        <taxon>Streptophyta</taxon>
        <taxon>Embryophyta</taxon>
        <taxon>Tracheophyta</taxon>
        <taxon>Spermatophyta</taxon>
        <taxon>Magnoliopsida</taxon>
        <taxon>eudicotyledons</taxon>
        <taxon>Gunneridae</taxon>
        <taxon>Pentapetalae</taxon>
        <taxon>asterids</taxon>
        <taxon>campanulids</taxon>
        <taxon>Asterales</taxon>
        <taxon>Asteraceae</taxon>
        <taxon>Asteroideae</taxon>
        <taxon>Heliantheae alliance</taxon>
        <taxon>Madieae</taxon>
        <taxon>Madiinae</taxon>
        <taxon>Deinandra</taxon>
    </lineage>
</organism>
<feature type="region of interest" description="Disordered" evidence="1">
    <location>
        <begin position="263"/>
        <end position="291"/>
    </location>
</feature>
<name>A0AAP0CGR9_9ASTR</name>
<sequence>MSDKADPKPQPLHPVYTVTNIQHKVPVLDGVDITYPTWVKLFKLHVTGYDVVQHIDGSPAPEQTSTDYSSWKKIDVVVLQWVYVASLLNQSLPSWETACDQLQSEARRLAAREHISPTPLVAAAVASQSERSRDQQPPSNRESQNRDFQNRRPNSRRDSNRNQRSNSRGPGQHQNRAYSAQAPPYIPHWAPQQAYAPYWVPPPYPFPTQNWAQSWAPPQANNTAHSKNKQAQAHITETNPLQPTQLAQAVETLSMESTDDQWHLDTGASSHVTYDPGFQGWHDPESSQQFK</sequence>
<evidence type="ECO:0000313" key="2">
    <source>
        <dbReference type="EMBL" id="KAK9053377.1"/>
    </source>
</evidence>
<evidence type="ECO:0000256" key="1">
    <source>
        <dbReference type="SAM" id="MobiDB-lite"/>
    </source>
</evidence>
<accession>A0AAP0CGR9</accession>
<dbReference type="Proteomes" id="UP001408789">
    <property type="component" value="Unassembled WGS sequence"/>
</dbReference>